<reference evidence="1" key="1">
    <citation type="submission" date="2018-05" db="EMBL/GenBank/DDBJ databases">
        <authorList>
            <person name="Lanie J.A."/>
            <person name="Ng W.-L."/>
            <person name="Kazmierczak K.M."/>
            <person name="Andrzejewski T.M."/>
            <person name="Davidsen T.M."/>
            <person name="Wayne K.J."/>
            <person name="Tettelin H."/>
            <person name="Glass J.I."/>
            <person name="Rusch D."/>
            <person name="Podicherti R."/>
            <person name="Tsui H.-C.T."/>
            <person name="Winkler M.E."/>
        </authorList>
    </citation>
    <scope>NUCLEOTIDE SEQUENCE</scope>
</reference>
<accession>A0A382JGB7</accession>
<protein>
    <submittedName>
        <fullName evidence="1">Uncharacterized protein</fullName>
    </submittedName>
</protein>
<proteinExistence type="predicted"/>
<name>A0A382JGB7_9ZZZZ</name>
<feature type="non-terminal residue" evidence="1">
    <location>
        <position position="28"/>
    </location>
</feature>
<dbReference type="EMBL" id="UINC01074299">
    <property type="protein sequence ID" value="SVC11344.1"/>
    <property type="molecule type" value="Genomic_DNA"/>
</dbReference>
<organism evidence="1">
    <name type="scientific">marine metagenome</name>
    <dbReference type="NCBI Taxonomy" id="408172"/>
    <lineage>
        <taxon>unclassified sequences</taxon>
        <taxon>metagenomes</taxon>
        <taxon>ecological metagenomes</taxon>
    </lineage>
</organism>
<evidence type="ECO:0000313" key="1">
    <source>
        <dbReference type="EMBL" id="SVC11344.1"/>
    </source>
</evidence>
<sequence length="28" mass="2974">MPIVANTALPSFERFQKEGGDVLTPGQA</sequence>
<dbReference type="AlphaFoldDB" id="A0A382JGB7"/>
<gene>
    <name evidence="1" type="ORF">METZ01_LOCUS264198</name>
</gene>